<dbReference type="RefSeq" id="XP_025522574.1">
    <property type="nucleotide sequence ID" value="XM_025667140.1"/>
</dbReference>
<dbReference type="Proteomes" id="UP000249497">
    <property type="component" value="Unassembled WGS sequence"/>
</dbReference>
<evidence type="ECO:0000313" key="1">
    <source>
        <dbReference type="EMBL" id="RAH76680.1"/>
    </source>
</evidence>
<proteinExistence type="predicted"/>
<dbReference type="GeneID" id="37170832"/>
<dbReference type="EMBL" id="KZ824861">
    <property type="protein sequence ID" value="RAH76680.1"/>
    <property type="molecule type" value="Genomic_DNA"/>
</dbReference>
<keyword evidence="2" id="KW-1185">Reference proteome</keyword>
<sequence length="109" mass="12677">MPAGCFFALLAFPSWSGFLYKISPMGSTILHLMELIGRQWQFGLSCLAIYCVLHRITLHPWELCREEAKTTKGRTQLWLAFNCFTSRSDKVQSRPYFRWLAGAQHRSVY</sequence>
<organism evidence="1 2">
    <name type="scientific">Aspergillus japonicus CBS 114.51</name>
    <dbReference type="NCBI Taxonomy" id="1448312"/>
    <lineage>
        <taxon>Eukaryota</taxon>
        <taxon>Fungi</taxon>
        <taxon>Dikarya</taxon>
        <taxon>Ascomycota</taxon>
        <taxon>Pezizomycotina</taxon>
        <taxon>Eurotiomycetes</taxon>
        <taxon>Eurotiomycetidae</taxon>
        <taxon>Eurotiales</taxon>
        <taxon>Aspergillaceae</taxon>
        <taxon>Aspergillus</taxon>
        <taxon>Aspergillus subgen. Circumdati</taxon>
    </lineage>
</organism>
<accession>A0A8T8WM96</accession>
<dbReference type="AlphaFoldDB" id="A0A8T8WM96"/>
<name>A0A8T8WM96_ASPJA</name>
<reference evidence="1 2" key="1">
    <citation type="submission" date="2018-02" db="EMBL/GenBank/DDBJ databases">
        <title>The genomes of Aspergillus section Nigri reveals drivers in fungal speciation.</title>
        <authorList>
            <consortium name="DOE Joint Genome Institute"/>
            <person name="Vesth T.C."/>
            <person name="Nybo J."/>
            <person name="Theobald S."/>
            <person name="Brandl J."/>
            <person name="Frisvad J.C."/>
            <person name="Nielsen K.F."/>
            <person name="Lyhne E.K."/>
            <person name="Kogle M.E."/>
            <person name="Kuo A."/>
            <person name="Riley R."/>
            <person name="Clum A."/>
            <person name="Nolan M."/>
            <person name="Lipzen A."/>
            <person name="Salamov A."/>
            <person name="Henrissat B."/>
            <person name="Wiebenga A."/>
            <person name="De vries R.P."/>
            <person name="Grigoriev I.V."/>
            <person name="Mortensen U.H."/>
            <person name="Andersen M.R."/>
            <person name="Baker S.E."/>
        </authorList>
    </citation>
    <scope>NUCLEOTIDE SEQUENCE [LARGE SCALE GENOMIC DNA]</scope>
    <source>
        <strain evidence="1 2">CBS 114.51</strain>
    </source>
</reference>
<protein>
    <submittedName>
        <fullName evidence="1">Uncharacterized protein</fullName>
    </submittedName>
</protein>
<gene>
    <name evidence="1" type="ORF">BO86DRAFT_247099</name>
</gene>
<evidence type="ECO:0000313" key="2">
    <source>
        <dbReference type="Proteomes" id="UP000249497"/>
    </source>
</evidence>